<dbReference type="Gene3D" id="3.90.400.10">
    <property type="entry name" value="Oligo-1,6-glucosidase, Domain 2"/>
    <property type="match status" value="1"/>
</dbReference>
<dbReference type="EMBL" id="AJWN02000046">
    <property type="protein sequence ID" value="OEE61530.1"/>
    <property type="molecule type" value="Genomic_DNA"/>
</dbReference>
<reference evidence="5 6" key="1">
    <citation type="journal article" date="2012" name="Science">
        <title>Ecological populations of bacteria act as socially cohesive units of antibiotic production and resistance.</title>
        <authorList>
            <person name="Cordero O.X."/>
            <person name="Wildschutte H."/>
            <person name="Kirkup B."/>
            <person name="Proehl S."/>
            <person name="Ngo L."/>
            <person name="Hussain F."/>
            <person name="Le Roux F."/>
            <person name="Mincer T."/>
            <person name="Polz M.F."/>
        </authorList>
    </citation>
    <scope>NUCLEOTIDE SEQUENCE [LARGE SCALE GENOMIC DNA]</scope>
    <source>
        <strain evidence="5 6">FF-454</strain>
    </source>
</reference>
<evidence type="ECO:0000313" key="6">
    <source>
        <dbReference type="Proteomes" id="UP000095039"/>
    </source>
</evidence>
<dbReference type="SMART" id="SM00642">
    <property type="entry name" value="Aamy"/>
    <property type="match status" value="1"/>
</dbReference>
<dbReference type="Pfam" id="PF00128">
    <property type="entry name" value="Alpha-amylase"/>
    <property type="match status" value="1"/>
</dbReference>
<dbReference type="AlphaFoldDB" id="A0A1E5C7R2"/>
<name>A0A1E5C7R2_9GAMM</name>
<dbReference type="Proteomes" id="UP000095039">
    <property type="component" value="Unassembled WGS sequence"/>
</dbReference>
<keyword evidence="3" id="KW-0326">Glycosidase</keyword>
<dbReference type="InterPro" id="IPR056300">
    <property type="entry name" value="SusG-like_C"/>
</dbReference>
<dbReference type="InterPro" id="IPR017853">
    <property type="entry name" value="GH"/>
</dbReference>
<evidence type="ECO:0000256" key="2">
    <source>
        <dbReference type="ARBA" id="ARBA00022801"/>
    </source>
</evidence>
<dbReference type="PANTHER" id="PTHR10357">
    <property type="entry name" value="ALPHA-AMYLASE FAMILY MEMBER"/>
    <property type="match status" value="1"/>
</dbReference>
<keyword evidence="6" id="KW-1185">Reference proteome</keyword>
<comment type="similarity">
    <text evidence="1">Belongs to the glycosyl hydrolase 13 family.</text>
</comment>
<feature type="domain" description="Glycosyl hydrolase family 13 catalytic" evidence="4">
    <location>
        <begin position="16"/>
        <end position="406"/>
    </location>
</feature>
<evidence type="ECO:0000256" key="3">
    <source>
        <dbReference type="ARBA" id="ARBA00023295"/>
    </source>
</evidence>
<comment type="caution">
    <text evidence="5">The sequence shown here is derived from an EMBL/GenBank/DDBJ whole genome shotgun (WGS) entry which is preliminary data.</text>
</comment>
<dbReference type="CDD" id="cd11330">
    <property type="entry name" value="AmyAc_OligoGlu"/>
    <property type="match status" value="1"/>
</dbReference>
<dbReference type="SUPFAM" id="SSF51445">
    <property type="entry name" value="(Trans)glycosidases"/>
    <property type="match status" value="1"/>
</dbReference>
<dbReference type="RefSeq" id="WP_016959932.1">
    <property type="nucleotide sequence ID" value="NZ_AJWN02000046.1"/>
</dbReference>
<dbReference type="GO" id="GO:0009313">
    <property type="term" value="P:oligosaccharide catabolic process"/>
    <property type="evidence" value="ECO:0007669"/>
    <property type="project" value="TreeGrafter"/>
</dbReference>
<sequence>MNQQQLPWWRGAVIYQIYPRSFYDANQDGIGDLPGITQQLPYVAALGVDAIWLSPFFKSPMKDFGYDVSDYCDVDPLFGSLDNFKQLVMTAHDLGLKVMIDQVLSHTSDEHAWFEESRVNRDNPKADWYVWADPKPDGTPPNNWLSIFGGCAWQWESRRQQYYLHNFLVSQPDLNFHNPDVVTHLLDTVKFWLDLGVDGFRLDTVNFYTHDRQLRDNPPLSSGDSKSLGVPGANPYSMQKHKYDISQPENIGFLEQLRVLLDQYEDITTVGEIGDDDPLALMAQYTSGNDKLHMAYTFDLLNVHRSPAYLASVIENIESAIGDGWACWALSNHDVVRCVSRWGSEESDPCAYGKVLLALLTSLRGSVCLYQGEELGLPEADIPFDKIQDPYGIPFWPEYKGRDGCRTPMPWIASEQNAGFSQAEPWLPVDRRHSALAVNTQESDTNSMLAHYRGYLRWRKQFPALVSGDLTDLASTLQGLRFVRSDANQRVLVVFNLTDSSMTMSLPAGNWQALEGHGFTFEIENGSVTLPPYQAAFATESNG</sequence>
<organism evidence="5 6">
    <name type="scientific">Enterovibrio norvegicus FF-454</name>
    <dbReference type="NCBI Taxonomy" id="1185651"/>
    <lineage>
        <taxon>Bacteria</taxon>
        <taxon>Pseudomonadati</taxon>
        <taxon>Pseudomonadota</taxon>
        <taxon>Gammaproteobacteria</taxon>
        <taxon>Vibrionales</taxon>
        <taxon>Vibrionaceae</taxon>
        <taxon>Enterovibrio</taxon>
    </lineage>
</organism>
<dbReference type="InterPro" id="IPR013780">
    <property type="entry name" value="Glyco_hydro_b"/>
</dbReference>
<keyword evidence="2" id="KW-0378">Hydrolase</keyword>
<dbReference type="Gene3D" id="2.60.40.1180">
    <property type="entry name" value="Golgi alpha-mannosidase II"/>
    <property type="match status" value="1"/>
</dbReference>
<dbReference type="Pfam" id="PF23915">
    <property type="entry name" value="SusG_C"/>
    <property type="match status" value="1"/>
</dbReference>
<dbReference type="InterPro" id="IPR006047">
    <property type="entry name" value="GH13_cat_dom"/>
</dbReference>
<dbReference type="GO" id="GO:0004556">
    <property type="term" value="F:alpha-amylase activity"/>
    <property type="evidence" value="ECO:0007669"/>
    <property type="project" value="TreeGrafter"/>
</dbReference>
<dbReference type="SUPFAM" id="SSF51011">
    <property type="entry name" value="Glycosyl hydrolase domain"/>
    <property type="match status" value="1"/>
</dbReference>
<dbReference type="FunFam" id="3.90.400.10:FF:000002">
    <property type="entry name" value="Sucrose isomerase"/>
    <property type="match status" value="1"/>
</dbReference>
<protein>
    <submittedName>
        <fullName evidence="5">Alpha-glucosidase</fullName>
    </submittedName>
</protein>
<accession>A0A1E5C7R2</accession>
<gene>
    <name evidence="5" type="ORF">A1OK_09235</name>
</gene>
<dbReference type="InterPro" id="IPR045857">
    <property type="entry name" value="O16G_dom_2"/>
</dbReference>
<evidence type="ECO:0000313" key="5">
    <source>
        <dbReference type="EMBL" id="OEE61530.1"/>
    </source>
</evidence>
<dbReference type="Gene3D" id="3.20.20.80">
    <property type="entry name" value="Glycosidases"/>
    <property type="match status" value="2"/>
</dbReference>
<proteinExistence type="inferred from homology"/>
<evidence type="ECO:0000259" key="4">
    <source>
        <dbReference type="SMART" id="SM00642"/>
    </source>
</evidence>
<dbReference type="PANTHER" id="PTHR10357:SF179">
    <property type="entry name" value="NEUTRAL AND BASIC AMINO ACID TRANSPORT PROTEIN RBAT"/>
    <property type="match status" value="1"/>
</dbReference>
<evidence type="ECO:0000256" key="1">
    <source>
        <dbReference type="ARBA" id="ARBA00008061"/>
    </source>
</evidence>